<dbReference type="Pfam" id="PF02458">
    <property type="entry name" value="Transferase"/>
    <property type="match status" value="1"/>
</dbReference>
<name>A0A5C6TB65_FUSOC</name>
<protein>
    <recommendedName>
        <fullName evidence="5">Trichothecene 3-O-acetyltransferase</fullName>
    </recommendedName>
</protein>
<dbReference type="InterPro" id="IPR050317">
    <property type="entry name" value="Plant_Fungal_Acyltransferase"/>
</dbReference>
<evidence type="ECO:0000313" key="3">
    <source>
        <dbReference type="EMBL" id="TXC08245.1"/>
    </source>
</evidence>
<gene>
    <name evidence="3" type="ORF">FocTR4_00004237</name>
</gene>
<organism evidence="3 4">
    <name type="scientific">Fusarium oxysporum f. sp. cubense</name>
    <dbReference type="NCBI Taxonomy" id="61366"/>
    <lineage>
        <taxon>Eukaryota</taxon>
        <taxon>Fungi</taxon>
        <taxon>Dikarya</taxon>
        <taxon>Ascomycota</taxon>
        <taxon>Pezizomycotina</taxon>
        <taxon>Sordariomycetes</taxon>
        <taxon>Hypocreomycetidae</taxon>
        <taxon>Hypocreales</taxon>
        <taxon>Nectriaceae</taxon>
        <taxon>Fusarium</taxon>
        <taxon>Fusarium oxysporum species complex</taxon>
    </lineage>
</organism>
<dbReference type="PANTHER" id="PTHR31642:SF310">
    <property type="entry name" value="FATTY ALCOHOL:CAFFEOYL-COA ACYLTRANSFERASE"/>
    <property type="match status" value="1"/>
</dbReference>
<dbReference type="EMBL" id="VMNF01000005">
    <property type="protein sequence ID" value="TXC08245.1"/>
    <property type="molecule type" value="Genomic_DNA"/>
</dbReference>
<evidence type="ECO:0008006" key="5">
    <source>
        <dbReference type="Google" id="ProtNLM"/>
    </source>
</evidence>
<evidence type="ECO:0000313" key="4">
    <source>
        <dbReference type="Proteomes" id="UP000321331"/>
    </source>
</evidence>
<reference evidence="3 4" key="1">
    <citation type="submission" date="2019-07" db="EMBL/GenBank/DDBJ databases">
        <title>The First High-Quality Draft Genome Sequence of the Causal Agent of the Current Panama Disease Epidemic.</title>
        <authorList>
            <person name="Warmington R.J."/>
            <person name="Kay W."/>
            <person name="Jeffries A."/>
            <person name="Bebber D."/>
            <person name="Moore K."/>
            <person name="Studholme D.J."/>
        </authorList>
    </citation>
    <scope>NUCLEOTIDE SEQUENCE [LARGE SCALE GENOMIC DNA]</scope>
    <source>
        <strain evidence="3 4">TR4</strain>
    </source>
</reference>
<comment type="caution">
    <text evidence="3">The sequence shown here is derived from an EMBL/GenBank/DDBJ whole genome shotgun (WGS) entry which is preliminary data.</text>
</comment>
<dbReference type="AlphaFoldDB" id="A0A5C6TB65"/>
<sequence length="491" mass="54074">MADATAKVAVKATHIIQSEHQISLQNPFVLGPFDQLGHYATPVNTVWIYGSSSVNLIPVDRLRRAISRLLDYYPHLTGRLTIDPETGVRSITRLGTGMHLLEAHCDAPLQTFARRSSGLDPEFSVFDFPGRGNALLSPWDLSLDGAQRDPVFTIQRTEFACSAVAIGMRLSHVVGGAGSFLGLYQDLAEIYRGIGPAGDQIELASPPHLPPFMATNMLYMNIEEQRKALTQQPPNYSLKTNDEASEDHWGKETQLEHSPDTDPVLGRSLRFTPQALVALKSQAVRPGDSGARVSAFTALSAHIWQRTHLARLKQAKSCTKQAPICSSSTFGTSVSFVPHLGLPRRLFGNTVVTPIITLDSTKLAQAPLWEVTEIINGLVRHVSKDEVDKLGTWIAAQPKKSRIQFSFQVTPTSFIATGWHRFPLWLGAELEVPPIFASPVFMESLFDGMVCFVEPRAKDGGLDAIASMKSSAWAHLEKDEEFISNWDKRGL</sequence>
<dbReference type="GO" id="GO:0044550">
    <property type="term" value="P:secondary metabolite biosynthetic process"/>
    <property type="evidence" value="ECO:0007669"/>
    <property type="project" value="TreeGrafter"/>
</dbReference>
<dbReference type="InterPro" id="IPR023213">
    <property type="entry name" value="CAT-like_dom_sf"/>
</dbReference>
<feature type="region of interest" description="Disordered" evidence="2">
    <location>
        <begin position="231"/>
        <end position="265"/>
    </location>
</feature>
<evidence type="ECO:0000256" key="1">
    <source>
        <dbReference type="ARBA" id="ARBA00022679"/>
    </source>
</evidence>
<dbReference type="PANTHER" id="PTHR31642">
    <property type="entry name" value="TRICHOTHECENE 3-O-ACETYLTRANSFERASE"/>
    <property type="match status" value="1"/>
</dbReference>
<accession>A0A5C6TB65</accession>
<dbReference type="Gene3D" id="3.30.559.10">
    <property type="entry name" value="Chloramphenicol acetyltransferase-like domain"/>
    <property type="match status" value="2"/>
</dbReference>
<feature type="compositionally biased region" description="Basic and acidic residues" evidence="2">
    <location>
        <begin position="240"/>
        <end position="260"/>
    </location>
</feature>
<dbReference type="GO" id="GO:0016747">
    <property type="term" value="F:acyltransferase activity, transferring groups other than amino-acyl groups"/>
    <property type="evidence" value="ECO:0007669"/>
    <property type="project" value="TreeGrafter"/>
</dbReference>
<dbReference type="Proteomes" id="UP000321331">
    <property type="component" value="Unassembled WGS sequence"/>
</dbReference>
<keyword evidence="1" id="KW-0808">Transferase</keyword>
<evidence type="ECO:0000256" key="2">
    <source>
        <dbReference type="SAM" id="MobiDB-lite"/>
    </source>
</evidence>
<proteinExistence type="predicted"/>